<organism evidence="1 2">
    <name type="scientific">Steinernema carpocapsae</name>
    <name type="common">Entomopathogenic nematode</name>
    <dbReference type="NCBI Taxonomy" id="34508"/>
    <lineage>
        <taxon>Eukaryota</taxon>
        <taxon>Metazoa</taxon>
        <taxon>Ecdysozoa</taxon>
        <taxon>Nematoda</taxon>
        <taxon>Chromadorea</taxon>
        <taxon>Rhabditida</taxon>
        <taxon>Tylenchina</taxon>
        <taxon>Panagrolaimomorpha</taxon>
        <taxon>Strongyloidoidea</taxon>
        <taxon>Steinernematidae</taxon>
        <taxon>Steinernema</taxon>
    </lineage>
</organism>
<dbReference type="PANTHER" id="PTHR34721">
    <property type="entry name" value="PROTEIN CBG09734"/>
    <property type="match status" value="1"/>
</dbReference>
<dbReference type="AlphaFoldDB" id="A0A4U5M493"/>
<dbReference type="Proteomes" id="UP000298663">
    <property type="component" value="Unassembled WGS sequence"/>
</dbReference>
<dbReference type="SUPFAM" id="SSF57302">
    <property type="entry name" value="Snake toxin-like"/>
    <property type="match status" value="1"/>
</dbReference>
<evidence type="ECO:0000313" key="2">
    <source>
        <dbReference type="Proteomes" id="UP000298663"/>
    </source>
</evidence>
<name>A0A4U5M493_STECR</name>
<proteinExistence type="predicted"/>
<dbReference type="PANTHER" id="PTHR34721:SF3">
    <property type="entry name" value="ACTIVIN_RECP DOMAIN-CONTAINING PROTEIN-RELATED"/>
    <property type="match status" value="1"/>
</dbReference>
<gene>
    <name evidence="1" type="ORF">L596_027409</name>
</gene>
<comment type="caution">
    <text evidence="1">The sequence shown here is derived from an EMBL/GenBank/DDBJ whole genome shotgun (WGS) entry which is preliminary data.</text>
</comment>
<keyword evidence="2" id="KW-1185">Reference proteome</keyword>
<protein>
    <recommendedName>
        <fullName evidence="3">UPAR/Ly6 domain-containing protein</fullName>
    </recommendedName>
</protein>
<reference evidence="1 2" key="2">
    <citation type="journal article" date="2019" name="G3 (Bethesda)">
        <title>Hybrid Assembly of the Genome of the Entomopathogenic Nematode Steinernema carpocapsae Identifies the X-Chromosome.</title>
        <authorList>
            <person name="Serra L."/>
            <person name="Macchietto M."/>
            <person name="Macias-Munoz A."/>
            <person name="McGill C.J."/>
            <person name="Rodriguez I.M."/>
            <person name="Rodriguez B."/>
            <person name="Murad R."/>
            <person name="Mortazavi A."/>
        </authorList>
    </citation>
    <scope>NUCLEOTIDE SEQUENCE [LARGE SCALE GENOMIC DNA]</scope>
    <source>
        <strain evidence="1 2">ALL</strain>
    </source>
</reference>
<reference evidence="1 2" key="1">
    <citation type="journal article" date="2015" name="Genome Biol.">
        <title>Comparative genomics of Steinernema reveals deeply conserved gene regulatory networks.</title>
        <authorList>
            <person name="Dillman A.R."/>
            <person name="Macchietto M."/>
            <person name="Porter C.F."/>
            <person name="Rogers A."/>
            <person name="Williams B."/>
            <person name="Antoshechkin I."/>
            <person name="Lee M.M."/>
            <person name="Goodwin Z."/>
            <person name="Lu X."/>
            <person name="Lewis E.E."/>
            <person name="Goodrich-Blair H."/>
            <person name="Stock S.P."/>
            <person name="Adams B.J."/>
            <person name="Sternberg P.W."/>
            <person name="Mortazavi A."/>
        </authorList>
    </citation>
    <scope>NUCLEOTIDE SEQUENCE [LARGE SCALE GENOMIC DNA]</scope>
    <source>
        <strain evidence="1 2">ALL</strain>
    </source>
</reference>
<dbReference type="CDD" id="cd00117">
    <property type="entry name" value="TFP"/>
    <property type="match status" value="1"/>
</dbReference>
<accession>A0A4U5M493</accession>
<dbReference type="InterPro" id="IPR045860">
    <property type="entry name" value="Snake_toxin-like_sf"/>
</dbReference>
<sequence length="169" mass="18567">MPVADRFIFKFTQRRERSTPTMRVRIFVAVLLAAFSATSAIECFSGKTENGNEATSKLERSDCSGKLDSTEFCFRETTDRYGVKRIVYGCASPKLCTKVGETGNNGQMGYAKTFCCNHDLCNLESQVLEAPNKPESPSSNAAERLFSSFNAAVVLVLAAQALETYVLMS</sequence>
<dbReference type="EMBL" id="AZBU02000010">
    <property type="protein sequence ID" value="TKR63599.1"/>
    <property type="molecule type" value="Genomic_DNA"/>
</dbReference>
<evidence type="ECO:0000313" key="1">
    <source>
        <dbReference type="EMBL" id="TKR63599.1"/>
    </source>
</evidence>
<dbReference type="Gene3D" id="2.10.60.10">
    <property type="entry name" value="CD59"/>
    <property type="match status" value="1"/>
</dbReference>
<evidence type="ECO:0008006" key="3">
    <source>
        <dbReference type="Google" id="ProtNLM"/>
    </source>
</evidence>